<comment type="subcellular location">
    <subcellularLocation>
        <location evidence="1">Secreted</location>
    </subcellularLocation>
</comment>
<evidence type="ECO:0000313" key="5">
    <source>
        <dbReference type="EMBL" id="MBG0560912.1"/>
    </source>
</evidence>
<dbReference type="EMBL" id="JADQTO010000002">
    <property type="protein sequence ID" value="MBG0560912.1"/>
    <property type="molecule type" value="Genomic_DNA"/>
</dbReference>
<dbReference type="PANTHER" id="PTHR38340:SF1">
    <property type="entry name" value="S-LAYER PROTEIN"/>
    <property type="match status" value="1"/>
</dbReference>
<reference evidence="5" key="1">
    <citation type="submission" date="2020-11" db="EMBL/GenBank/DDBJ databases">
        <title>Isolation and identification of active actinomycetes.</title>
        <authorList>
            <person name="Sun X."/>
        </authorList>
    </citation>
    <scope>NUCLEOTIDE SEQUENCE</scope>
    <source>
        <strain evidence="5">NEAU-A11</strain>
    </source>
</reference>
<dbReference type="Pfam" id="PF00353">
    <property type="entry name" value="HemolysinCabind"/>
    <property type="match status" value="4"/>
</dbReference>
<dbReference type="SUPFAM" id="SSF51120">
    <property type="entry name" value="beta-Roll"/>
    <property type="match status" value="2"/>
</dbReference>
<dbReference type="InterPro" id="IPR050557">
    <property type="entry name" value="RTX_toxin/Mannuronan_C5-epim"/>
</dbReference>
<dbReference type="GO" id="GO:0005576">
    <property type="term" value="C:extracellular region"/>
    <property type="evidence" value="ECO:0007669"/>
    <property type="project" value="UniProtKB-SubCell"/>
</dbReference>
<feature type="chain" id="PRO_5037555232" evidence="4">
    <location>
        <begin position="30"/>
        <end position="351"/>
    </location>
</feature>
<dbReference type="Gene3D" id="2.150.10.10">
    <property type="entry name" value="Serralysin-like metalloprotease, C-terminal"/>
    <property type="match status" value="3"/>
</dbReference>
<keyword evidence="2" id="KW-0964">Secreted</keyword>
<evidence type="ECO:0000256" key="3">
    <source>
        <dbReference type="SAM" id="MobiDB-lite"/>
    </source>
</evidence>
<dbReference type="PRINTS" id="PR00313">
    <property type="entry name" value="CABNDNGRPT"/>
</dbReference>
<accession>A0A931C3W5</accession>
<name>A0A931C3W5_9ACTN</name>
<evidence type="ECO:0000256" key="4">
    <source>
        <dbReference type="SAM" id="SignalP"/>
    </source>
</evidence>
<dbReference type="GO" id="GO:0005509">
    <property type="term" value="F:calcium ion binding"/>
    <property type="evidence" value="ECO:0007669"/>
    <property type="project" value="InterPro"/>
</dbReference>
<evidence type="ECO:0000313" key="6">
    <source>
        <dbReference type="Proteomes" id="UP000598146"/>
    </source>
</evidence>
<gene>
    <name evidence="5" type="ORF">I4J89_05485</name>
</gene>
<dbReference type="Proteomes" id="UP000598146">
    <property type="component" value="Unassembled WGS sequence"/>
</dbReference>
<sequence length="351" mass="35599">MPGFVRLAQVGVALLTAAGIGAVAVPAQAASTGIARVKGGDEVHYIAGSNLTNKVVVTRSGRVVTIDDRVPIRAGAGCKAVKGDRTKVRCTVRNKSVSGKTVVVQLGNKNDSFINRTPFSSIGYGGSGSDSLTGGRGADHFRGESGKDKLVGAGGRDLLYGNGGDDRLSGGDERDSVHGGNGNDVMTGNNGPDLLNGGPGDDNQYGGAGDDDFWTWGSGTDGADLYLGGSGRDKIQYIARTQPIRVDLDGAKGDDGAAGEHDTVGADIEDIRGGSGDDILVGNGSANRLDGVLGNDRIFGGDGRDQLLGDSGNDYLSGEDPTGDVPDVLDGSIGTDVCRVFPADVATGCEG</sequence>
<proteinExistence type="predicted"/>
<dbReference type="InterPro" id="IPR001343">
    <property type="entry name" value="Hemolysn_Ca-bd"/>
</dbReference>
<evidence type="ECO:0000256" key="1">
    <source>
        <dbReference type="ARBA" id="ARBA00004613"/>
    </source>
</evidence>
<feature type="compositionally biased region" description="Basic and acidic residues" evidence="3">
    <location>
        <begin position="137"/>
        <end position="150"/>
    </location>
</feature>
<dbReference type="RefSeq" id="WP_196412691.1">
    <property type="nucleotide sequence ID" value="NZ_JADQTO010000002.1"/>
</dbReference>
<dbReference type="AlphaFoldDB" id="A0A931C3W5"/>
<dbReference type="InterPro" id="IPR011049">
    <property type="entry name" value="Serralysin-like_metalloprot_C"/>
</dbReference>
<dbReference type="PANTHER" id="PTHR38340">
    <property type="entry name" value="S-LAYER PROTEIN"/>
    <property type="match status" value="1"/>
</dbReference>
<feature type="region of interest" description="Disordered" evidence="3">
    <location>
        <begin position="125"/>
        <end position="209"/>
    </location>
</feature>
<evidence type="ECO:0000256" key="2">
    <source>
        <dbReference type="ARBA" id="ARBA00022525"/>
    </source>
</evidence>
<feature type="signal peptide" evidence="4">
    <location>
        <begin position="1"/>
        <end position="29"/>
    </location>
</feature>
<keyword evidence="4" id="KW-0732">Signal</keyword>
<comment type="caution">
    <text evidence="5">The sequence shown here is derived from an EMBL/GenBank/DDBJ whole genome shotgun (WGS) entry which is preliminary data.</text>
</comment>
<keyword evidence="6" id="KW-1185">Reference proteome</keyword>
<feature type="compositionally biased region" description="Basic and acidic residues" evidence="3">
    <location>
        <begin position="164"/>
        <end position="177"/>
    </location>
</feature>
<organism evidence="5 6">
    <name type="scientific">Actinoplanes aureus</name>
    <dbReference type="NCBI Taxonomy" id="2792083"/>
    <lineage>
        <taxon>Bacteria</taxon>
        <taxon>Bacillati</taxon>
        <taxon>Actinomycetota</taxon>
        <taxon>Actinomycetes</taxon>
        <taxon>Micromonosporales</taxon>
        <taxon>Micromonosporaceae</taxon>
        <taxon>Actinoplanes</taxon>
    </lineage>
</organism>
<protein>
    <submittedName>
        <fullName evidence="5">Calcium-binding protein</fullName>
    </submittedName>
</protein>